<protein>
    <submittedName>
        <fullName evidence="3">DUF1090 domain-containing protein</fullName>
    </submittedName>
</protein>
<proteinExistence type="predicted"/>
<feature type="region of interest" description="Disordered" evidence="1">
    <location>
        <begin position="1"/>
        <end position="84"/>
    </location>
</feature>
<keyword evidence="4" id="KW-1185">Reference proteome</keyword>
<feature type="transmembrane region" description="Helical" evidence="2">
    <location>
        <begin position="118"/>
        <end position="137"/>
    </location>
</feature>
<reference evidence="3 4" key="1">
    <citation type="submission" date="2019-03" db="EMBL/GenBank/DDBJ databases">
        <title>Paraburkholderia sp. 4M-K11, isolated from subtropical forest soil.</title>
        <authorList>
            <person name="Gao Z.-H."/>
            <person name="Qiu L.-H."/>
        </authorList>
    </citation>
    <scope>NUCLEOTIDE SEQUENCE [LARGE SCALE GENOMIC DNA]</scope>
    <source>
        <strain evidence="3 4">4M-K11</strain>
    </source>
</reference>
<dbReference type="AlphaFoldDB" id="A0A4R5M9H8"/>
<feature type="compositionally biased region" description="Basic and acidic residues" evidence="1">
    <location>
        <begin position="229"/>
        <end position="238"/>
    </location>
</feature>
<dbReference type="EMBL" id="SMRP01000008">
    <property type="protein sequence ID" value="TDG22409.1"/>
    <property type="molecule type" value="Genomic_DNA"/>
</dbReference>
<name>A0A4R5M9H8_9BURK</name>
<comment type="caution">
    <text evidence="3">The sequence shown here is derived from an EMBL/GenBank/DDBJ whole genome shotgun (WGS) entry which is preliminary data.</text>
</comment>
<feature type="compositionally biased region" description="Basic residues" evidence="1">
    <location>
        <begin position="1"/>
        <end position="25"/>
    </location>
</feature>
<dbReference type="Pfam" id="PF06476">
    <property type="entry name" value="DUF1090"/>
    <property type="match status" value="1"/>
</dbReference>
<dbReference type="InterPro" id="IPR009468">
    <property type="entry name" value="DUF1090"/>
</dbReference>
<evidence type="ECO:0000313" key="4">
    <source>
        <dbReference type="Proteomes" id="UP000295722"/>
    </source>
</evidence>
<dbReference type="OrthoDB" id="9007772at2"/>
<feature type="compositionally biased region" description="Basic and acidic residues" evidence="1">
    <location>
        <begin position="198"/>
        <end position="222"/>
    </location>
</feature>
<organism evidence="3 4">
    <name type="scientific">Paraburkholderia silviterrae</name>
    <dbReference type="NCBI Taxonomy" id="2528715"/>
    <lineage>
        <taxon>Bacteria</taxon>
        <taxon>Pseudomonadati</taxon>
        <taxon>Pseudomonadota</taxon>
        <taxon>Betaproteobacteria</taxon>
        <taxon>Burkholderiales</taxon>
        <taxon>Burkholderiaceae</taxon>
        <taxon>Paraburkholderia</taxon>
    </lineage>
</organism>
<keyword evidence="2" id="KW-0812">Transmembrane</keyword>
<accession>A0A4R5M9H8</accession>
<evidence type="ECO:0000313" key="3">
    <source>
        <dbReference type="EMBL" id="TDG22409.1"/>
    </source>
</evidence>
<evidence type="ECO:0000256" key="1">
    <source>
        <dbReference type="SAM" id="MobiDB-lite"/>
    </source>
</evidence>
<keyword evidence="2" id="KW-0472">Membrane</keyword>
<feature type="region of interest" description="Disordered" evidence="1">
    <location>
        <begin position="198"/>
        <end position="238"/>
    </location>
</feature>
<dbReference type="Proteomes" id="UP000295722">
    <property type="component" value="Unassembled WGS sequence"/>
</dbReference>
<keyword evidence="2" id="KW-1133">Transmembrane helix</keyword>
<evidence type="ECO:0000256" key="2">
    <source>
        <dbReference type="SAM" id="Phobius"/>
    </source>
</evidence>
<gene>
    <name evidence="3" type="ORF">EYW47_18250</name>
</gene>
<sequence length="256" mass="28615">MARSRRSRTPPARRTRLHARRRRYRSGMPGTRNAREKIWPYRPGKTSGARRARHRTLAPACRSLTQAAPHGAGKRGNSHDNSRINSMRACDELGHSINERHTAPLTTHGVKKFIMKKIIVASALPFIFISTATFAGAQDCATRINAIQTQIQNAKQWGNVNQVAGLERSLANVQANCKDTNQIERAQRDVQQKQEDVRKAQAEVAEASDKLRDAQSRGDAKKIQSAQEKLADKQDKLREKMDKLRVAQADLAALKG</sequence>